<dbReference type="HAMAP" id="MF_00122">
    <property type="entry name" value="GatC"/>
    <property type="match status" value="1"/>
</dbReference>
<dbReference type="GO" id="GO:0070681">
    <property type="term" value="P:glutaminyl-tRNAGln biosynthesis via transamidation"/>
    <property type="evidence" value="ECO:0007669"/>
    <property type="project" value="TreeGrafter"/>
</dbReference>
<dbReference type="InterPro" id="IPR003837">
    <property type="entry name" value="GatC"/>
</dbReference>
<dbReference type="HOGENOM" id="CLU_105899_1_2_0"/>
<dbReference type="EC" id="6.3.5.-" evidence="1"/>
<keyword evidence="1 2" id="KW-0436">Ligase</keyword>
<dbReference type="Gene3D" id="1.10.20.60">
    <property type="entry name" value="Glu-tRNAGln amidotransferase C subunit, N-terminal domain"/>
    <property type="match status" value="1"/>
</dbReference>
<organism evidence="2 3">
    <name type="scientific">Methylomirabilis oxygeniifera</name>
    <dbReference type="NCBI Taxonomy" id="671143"/>
    <lineage>
        <taxon>Bacteria</taxon>
        <taxon>Candidatus Methylomirabilota</taxon>
        <taxon>Candidatus Methylomirabilia</taxon>
        <taxon>Candidatus Methylomirabilales</taxon>
        <taxon>Candidatus Methylomirabilaceae</taxon>
        <taxon>Candidatus Methylomirabilis</taxon>
    </lineage>
</organism>
<sequence>MKITVEEVEHVARLARLELTADEKERMRAQLDSILSYIDKLNELDTSAVEPTSHVLPMTNVFREDEVTPSLAQEAVLANAPDRHDLFFRVPRILEE</sequence>
<keyword evidence="2" id="KW-0808">Transferase</keyword>
<proteinExistence type="inferred from homology"/>
<dbReference type="GO" id="GO:0050567">
    <property type="term" value="F:glutaminyl-tRNA synthase (glutamine-hydrolyzing) activity"/>
    <property type="evidence" value="ECO:0007669"/>
    <property type="project" value="UniProtKB-UniRule"/>
</dbReference>
<protein>
    <recommendedName>
        <fullName evidence="1">Aspartyl/glutamyl-tRNA(Asn/Gln) amidotransferase subunit C</fullName>
        <shortName evidence="1">Asp/Glu-ADT subunit C</shortName>
        <ecNumber evidence="1">6.3.5.-</ecNumber>
    </recommendedName>
</protein>
<dbReference type="PANTHER" id="PTHR15004">
    <property type="entry name" value="GLUTAMYL-TRNA(GLN) AMIDOTRANSFERASE SUBUNIT C, MITOCHONDRIAL"/>
    <property type="match status" value="1"/>
</dbReference>
<dbReference type="STRING" id="671143.DAMO_0811"/>
<dbReference type="KEGG" id="mox:DAMO_0811"/>
<dbReference type="NCBIfam" id="TIGR00135">
    <property type="entry name" value="gatC"/>
    <property type="match status" value="1"/>
</dbReference>
<comment type="subunit">
    <text evidence="1">Heterotrimer of A, B and C subunits.</text>
</comment>
<comment type="similarity">
    <text evidence="1">Belongs to the GatC family.</text>
</comment>
<comment type="catalytic activity">
    <reaction evidence="1">
        <text>L-glutamyl-tRNA(Gln) + L-glutamine + ATP + H2O = L-glutaminyl-tRNA(Gln) + L-glutamate + ADP + phosphate + H(+)</text>
        <dbReference type="Rhea" id="RHEA:17521"/>
        <dbReference type="Rhea" id="RHEA-COMP:9681"/>
        <dbReference type="Rhea" id="RHEA-COMP:9684"/>
        <dbReference type="ChEBI" id="CHEBI:15377"/>
        <dbReference type="ChEBI" id="CHEBI:15378"/>
        <dbReference type="ChEBI" id="CHEBI:29985"/>
        <dbReference type="ChEBI" id="CHEBI:30616"/>
        <dbReference type="ChEBI" id="CHEBI:43474"/>
        <dbReference type="ChEBI" id="CHEBI:58359"/>
        <dbReference type="ChEBI" id="CHEBI:78520"/>
        <dbReference type="ChEBI" id="CHEBI:78521"/>
        <dbReference type="ChEBI" id="CHEBI:456216"/>
    </reaction>
</comment>
<keyword evidence="1" id="KW-0648">Protein biosynthesis</keyword>
<dbReference type="eggNOG" id="COG0721">
    <property type="taxonomic scope" value="Bacteria"/>
</dbReference>
<dbReference type="PATRIC" id="fig|671143.5.peg.705"/>
<evidence type="ECO:0000256" key="1">
    <source>
        <dbReference type="HAMAP-Rule" id="MF_00122"/>
    </source>
</evidence>
<dbReference type="SUPFAM" id="SSF141000">
    <property type="entry name" value="Glu-tRNAGln amidotransferase C subunit"/>
    <property type="match status" value="1"/>
</dbReference>
<dbReference type="GO" id="GO:0006450">
    <property type="term" value="P:regulation of translational fidelity"/>
    <property type="evidence" value="ECO:0007669"/>
    <property type="project" value="InterPro"/>
</dbReference>
<name>D5MLK8_METO1</name>
<accession>D5MLK8</accession>
<dbReference type="GO" id="GO:0016740">
    <property type="term" value="F:transferase activity"/>
    <property type="evidence" value="ECO:0007669"/>
    <property type="project" value="UniProtKB-KW"/>
</dbReference>
<dbReference type="Proteomes" id="UP000006898">
    <property type="component" value="Chromosome"/>
</dbReference>
<keyword evidence="1" id="KW-0547">Nucleotide-binding</keyword>
<reference evidence="2 3" key="1">
    <citation type="journal article" date="2010" name="Nature">
        <title>Nitrite-driven anaerobic methane oxidation by oxygenic bacteria.</title>
        <authorList>
            <person name="Ettwig K.F."/>
            <person name="Butler M.K."/>
            <person name="Le Paslier D."/>
            <person name="Pelletier E."/>
            <person name="Mangenot S."/>
            <person name="Kuypers M.M.M."/>
            <person name="Schreiber F."/>
            <person name="Dutilh B.E."/>
            <person name="Zedelius J."/>
            <person name="de Beer D."/>
            <person name="Gloerich J."/>
            <person name="Wessels H.J.C.T."/>
            <person name="van Allen T."/>
            <person name="Luesken F."/>
            <person name="Wu M."/>
            <person name="van de Pas-Schoonen K.T."/>
            <person name="Op den Camp H.J.M."/>
            <person name="Janssen-Megens E.M."/>
            <person name="Francoijs K-J."/>
            <person name="Stunnenberg H."/>
            <person name="Weissenbach J."/>
            <person name="Jetten M.S.M."/>
            <person name="Strous M."/>
        </authorList>
    </citation>
    <scope>NUCLEOTIDE SEQUENCE [LARGE SCALE GENOMIC DNA]</scope>
</reference>
<dbReference type="EMBL" id="FP565575">
    <property type="protein sequence ID" value="CBE67874.1"/>
    <property type="molecule type" value="Genomic_DNA"/>
</dbReference>
<dbReference type="Pfam" id="PF02686">
    <property type="entry name" value="GatC"/>
    <property type="match status" value="1"/>
</dbReference>
<dbReference type="PANTHER" id="PTHR15004:SF0">
    <property type="entry name" value="GLUTAMYL-TRNA(GLN) AMIDOTRANSFERASE SUBUNIT C, MITOCHONDRIAL"/>
    <property type="match status" value="1"/>
</dbReference>
<dbReference type="GO" id="GO:0006412">
    <property type="term" value="P:translation"/>
    <property type="evidence" value="ECO:0007669"/>
    <property type="project" value="UniProtKB-UniRule"/>
</dbReference>
<gene>
    <name evidence="1 2" type="primary">gatC</name>
    <name evidence="2" type="ORF">DAMO_0811</name>
</gene>
<evidence type="ECO:0000313" key="3">
    <source>
        <dbReference type="Proteomes" id="UP000006898"/>
    </source>
</evidence>
<dbReference type="GO" id="GO:0005524">
    <property type="term" value="F:ATP binding"/>
    <property type="evidence" value="ECO:0007669"/>
    <property type="project" value="UniProtKB-KW"/>
</dbReference>
<comment type="function">
    <text evidence="1">Allows the formation of correctly charged Asn-tRNA(Asn) or Gln-tRNA(Gln) through the transamidation of misacylated Asp-tRNA(Asn) or Glu-tRNA(Gln) in organisms which lack either or both of asparaginyl-tRNA or glutaminyl-tRNA synthetases. The reaction takes place in the presence of glutamine and ATP through an activated phospho-Asp-tRNA(Asn) or phospho-Glu-tRNA(Gln).</text>
</comment>
<keyword evidence="1" id="KW-0067">ATP-binding</keyword>
<dbReference type="GO" id="GO:0050566">
    <property type="term" value="F:asparaginyl-tRNA synthase (glutamine-hydrolyzing) activity"/>
    <property type="evidence" value="ECO:0007669"/>
    <property type="project" value="RHEA"/>
</dbReference>
<evidence type="ECO:0000313" key="2">
    <source>
        <dbReference type="EMBL" id="CBE67874.1"/>
    </source>
</evidence>
<dbReference type="InterPro" id="IPR036113">
    <property type="entry name" value="Asp/Glu-ADT_sf_sub_c"/>
</dbReference>
<dbReference type="AlphaFoldDB" id="D5MLK8"/>
<comment type="catalytic activity">
    <reaction evidence="1">
        <text>L-aspartyl-tRNA(Asn) + L-glutamine + ATP + H2O = L-asparaginyl-tRNA(Asn) + L-glutamate + ADP + phosphate + 2 H(+)</text>
        <dbReference type="Rhea" id="RHEA:14513"/>
        <dbReference type="Rhea" id="RHEA-COMP:9674"/>
        <dbReference type="Rhea" id="RHEA-COMP:9677"/>
        <dbReference type="ChEBI" id="CHEBI:15377"/>
        <dbReference type="ChEBI" id="CHEBI:15378"/>
        <dbReference type="ChEBI" id="CHEBI:29985"/>
        <dbReference type="ChEBI" id="CHEBI:30616"/>
        <dbReference type="ChEBI" id="CHEBI:43474"/>
        <dbReference type="ChEBI" id="CHEBI:58359"/>
        <dbReference type="ChEBI" id="CHEBI:78515"/>
        <dbReference type="ChEBI" id="CHEBI:78516"/>
        <dbReference type="ChEBI" id="CHEBI:456216"/>
    </reaction>
</comment>